<evidence type="ECO:0000259" key="6">
    <source>
        <dbReference type="SMART" id="SM00739"/>
    </source>
</evidence>
<dbReference type="Pfam" id="PF17136">
    <property type="entry name" value="ribosomal_L24"/>
    <property type="match status" value="1"/>
</dbReference>
<dbReference type="InterPro" id="IPR008991">
    <property type="entry name" value="Translation_prot_SH3-like_sf"/>
</dbReference>
<dbReference type="HAMAP" id="MF_01326_B">
    <property type="entry name" value="Ribosomal_uL24_B"/>
    <property type="match status" value="1"/>
</dbReference>
<evidence type="ECO:0000313" key="8">
    <source>
        <dbReference type="Proteomes" id="UP000230796"/>
    </source>
</evidence>
<dbReference type="InterPro" id="IPR005824">
    <property type="entry name" value="KOW"/>
</dbReference>
<dbReference type="PANTHER" id="PTHR12903">
    <property type="entry name" value="MITOCHONDRIAL RIBOSOMAL PROTEIN L24"/>
    <property type="match status" value="1"/>
</dbReference>
<evidence type="ECO:0000256" key="1">
    <source>
        <dbReference type="ARBA" id="ARBA00010618"/>
    </source>
</evidence>
<dbReference type="Proteomes" id="UP000230796">
    <property type="component" value="Unassembled WGS sequence"/>
</dbReference>
<keyword evidence="2 5" id="KW-0689">Ribosomal protein</keyword>
<comment type="function">
    <text evidence="5">One of the proteins that surrounds the polypeptide exit tunnel on the outside of the subunit.</text>
</comment>
<comment type="similarity">
    <text evidence="1 5">Belongs to the universal ribosomal protein uL24 family.</text>
</comment>
<feature type="domain" description="KOW" evidence="6">
    <location>
        <begin position="3"/>
        <end position="30"/>
    </location>
</feature>
<comment type="caution">
    <text evidence="7">The sequence shown here is derived from an EMBL/GenBank/DDBJ whole genome shotgun (WGS) entry which is preliminary data.</text>
</comment>
<gene>
    <name evidence="5 7" type="primary">rplX</name>
    <name evidence="7" type="ORF">COT87_00160</name>
</gene>
<keyword evidence="3 5" id="KW-0687">Ribonucleoprotein</keyword>
<evidence type="ECO:0000256" key="5">
    <source>
        <dbReference type="HAMAP-Rule" id="MF_01326"/>
    </source>
</evidence>
<name>A0A2H0VJJ9_9BACT</name>
<dbReference type="InterPro" id="IPR041988">
    <property type="entry name" value="Ribosomal_uL24_KOW"/>
</dbReference>
<reference evidence="8" key="1">
    <citation type="submission" date="2017-09" db="EMBL/GenBank/DDBJ databases">
        <title>Depth-based differentiation of microbial function through sediment-hosted aquifers and enrichment of novel symbionts in the deep terrestrial subsurface.</title>
        <authorList>
            <person name="Probst A.J."/>
            <person name="Ladd B."/>
            <person name="Jarett J.K."/>
            <person name="Geller-Mcgrath D.E."/>
            <person name="Sieber C.M.K."/>
            <person name="Emerson J.B."/>
            <person name="Anantharaman K."/>
            <person name="Thomas B.C."/>
            <person name="Malmstrom R."/>
            <person name="Stieglmeier M."/>
            <person name="Klingl A."/>
            <person name="Woyke T."/>
            <person name="Ryan C.M."/>
            <person name="Banfield J.F."/>
        </authorList>
    </citation>
    <scope>NUCLEOTIDE SEQUENCE [LARGE SCALE GENOMIC DNA]</scope>
</reference>
<accession>A0A2H0VJJ9</accession>
<dbReference type="CDD" id="cd06089">
    <property type="entry name" value="KOW_RPL26"/>
    <property type="match status" value="1"/>
</dbReference>
<dbReference type="Pfam" id="PF00467">
    <property type="entry name" value="KOW"/>
    <property type="match status" value="1"/>
</dbReference>
<dbReference type="GO" id="GO:0003735">
    <property type="term" value="F:structural constituent of ribosome"/>
    <property type="evidence" value="ECO:0007669"/>
    <property type="project" value="InterPro"/>
</dbReference>
<protein>
    <recommendedName>
        <fullName evidence="4 5">Large ribosomal subunit protein uL24</fullName>
    </recommendedName>
</protein>
<dbReference type="GO" id="GO:0006412">
    <property type="term" value="P:translation"/>
    <property type="evidence" value="ECO:0007669"/>
    <property type="project" value="UniProtKB-UniRule"/>
</dbReference>
<dbReference type="InterPro" id="IPR014722">
    <property type="entry name" value="Rib_uL2_dom2"/>
</dbReference>
<evidence type="ECO:0000313" key="7">
    <source>
        <dbReference type="EMBL" id="PIR99284.1"/>
    </source>
</evidence>
<evidence type="ECO:0000256" key="3">
    <source>
        <dbReference type="ARBA" id="ARBA00023274"/>
    </source>
</evidence>
<evidence type="ECO:0000256" key="4">
    <source>
        <dbReference type="ARBA" id="ARBA00035206"/>
    </source>
</evidence>
<dbReference type="SMART" id="SM00739">
    <property type="entry name" value="KOW"/>
    <property type="match status" value="1"/>
</dbReference>
<dbReference type="InterPro" id="IPR057264">
    <property type="entry name" value="Ribosomal_uL24_C"/>
</dbReference>
<proteinExistence type="inferred from homology"/>
<dbReference type="GO" id="GO:0005840">
    <property type="term" value="C:ribosome"/>
    <property type="evidence" value="ECO:0007669"/>
    <property type="project" value="UniProtKB-KW"/>
</dbReference>
<dbReference type="AlphaFoldDB" id="A0A2H0VJJ9"/>
<dbReference type="GO" id="GO:0019843">
    <property type="term" value="F:rRNA binding"/>
    <property type="evidence" value="ECO:0007669"/>
    <property type="project" value="UniProtKB-UniRule"/>
</dbReference>
<dbReference type="InterPro" id="IPR003256">
    <property type="entry name" value="Ribosomal_uL24"/>
</dbReference>
<dbReference type="GO" id="GO:1990904">
    <property type="term" value="C:ribonucleoprotein complex"/>
    <property type="evidence" value="ECO:0007669"/>
    <property type="project" value="UniProtKB-KW"/>
</dbReference>
<keyword evidence="5" id="KW-0699">rRNA-binding</keyword>
<dbReference type="Gene3D" id="2.30.30.30">
    <property type="match status" value="1"/>
</dbReference>
<dbReference type="SUPFAM" id="SSF50104">
    <property type="entry name" value="Translation proteins SH3-like domain"/>
    <property type="match status" value="1"/>
</dbReference>
<comment type="subunit">
    <text evidence="5">Part of the 50S ribosomal subunit.</text>
</comment>
<dbReference type="EMBL" id="PFAF01000002">
    <property type="protein sequence ID" value="PIR99284.1"/>
    <property type="molecule type" value="Genomic_DNA"/>
</dbReference>
<evidence type="ECO:0000256" key="2">
    <source>
        <dbReference type="ARBA" id="ARBA00022980"/>
    </source>
</evidence>
<organism evidence="7 8">
    <name type="scientific">Candidatus Collierbacteria bacterium CG10_big_fil_rev_8_21_14_0_10_44_9</name>
    <dbReference type="NCBI Taxonomy" id="1974535"/>
    <lineage>
        <taxon>Bacteria</taxon>
        <taxon>Candidatus Collieribacteriota</taxon>
    </lineage>
</organism>
<comment type="function">
    <text evidence="5">One of two assembly initiator proteins, it binds directly to the 5'-end of the 23S rRNA, where it nucleates assembly of the 50S subunit.</text>
</comment>
<keyword evidence="5" id="KW-0694">RNA-binding</keyword>
<dbReference type="NCBIfam" id="TIGR01079">
    <property type="entry name" value="rplX_bact"/>
    <property type="match status" value="1"/>
</dbReference>
<sequence length="85" mass="9483">MKKFKKGDVVLVTGGKDKGKTGEIIKVFPKKYTVVVKGANMYKKHVKPTQNTQGGMVSKERPLSLGKISHVQDGKQVRFAQRKKI</sequence>